<dbReference type="InterPro" id="IPR050266">
    <property type="entry name" value="AB_hydrolase_sf"/>
</dbReference>
<dbReference type="RefSeq" id="WP_179588945.1">
    <property type="nucleotide sequence ID" value="NZ_JACBYR010000002.1"/>
</dbReference>
<name>A0A7Y9LMF2_9BURK</name>
<dbReference type="Gene3D" id="3.40.50.1820">
    <property type="entry name" value="alpha/beta hydrolase"/>
    <property type="match status" value="1"/>
</dbReference>
<feature type="domain" description="AB hydrolase-1" evidence="1">
    <location>
        <begin position="34"/>
        <end position="257"/>
    </location>
</feature>
<reference evidence="2 3" key="1">
    <citation type="submission" date="2020-07" db="EMBL/GenBank/DDBJ databases">
        <title>Genomic Encyclopedia of Type Strains, Phase IV (KMG-V): Genome sequencing to study the core and pangenomes of soil and plant-associated prokaryotes.</title>
        <authorList>
            <person name="Whitman W."/>
        </authorList>
    </citation>
    <scope>NUCLEOTIDE SEQUENCE [LARGE SCALE GENOMIC DNA]</scope>
    <source>
        <strain evidence="2 3">SAS40</strain>
    </source>
</reference>
<dbReference type="Pfam" id="PF12697">
    <property type="entry name" value="Abhydrolase_6"/>
    <property type="match status" value="1"/>
</dbReference>
<dbReference type="Proteomes" id="UP000542125">
    <property type="component" value="Unassembled WGS sequence"/>
</dbReference>
<protein>
    <submittedName>
        <fullName evidence="2">Pimeloyl-ACP methyl ester carboxylesterase</fullName>
    </submittedName>
</protein>
<organism evidence="2 3">
    <name type="scientific">Pigmentiphaga litoralis</name>
    <dbReference type="NCBI Taxonomy" id="516702"/>
    <lineage>
        <taxon>Bacteria</taxon>
        <taxon>Pseudomonadati</taxon>
        <taxon>Pseudomonadota</taxon>
        <taxon>Betaproteobacteria</taxon>
        <taxon>Burkholderiales</taxon>
        <taxon>Alcaligenaceae</taxon>
        <taxon>Pigmentiphaga</taxon>
    </lineage>
</organism>
<dbReference type="GO" id="GO:0016020">
    <property type="term" value="C:membrane"/>
    <property type="evidence" value="ECO:0007669"/>
    <property type="project" value="TreeGrafter"/>
</dbReference>
<proteinExistence type="predicted"/>
<dbReference type="AlphaFoldDB" id="A0A7Y9LMF2"/>
<dbReference type="InterPro" id="IPR029058">
    <property type="entry name" value="AB_hydrolase_fold"/>
</dbReference>
<dbReference type="PANTHER" id="PTHR43798:SF33">
    <property type="entry name" value="HYDROLASE, PUTATIVE (AFU_ORTHOLOGUE AFUA_2G14860)-RELATED"/>
    <property type="match status" value="1"/>
</dbReference>
<comment type="caution">
    <text evidence="2">The sequence shown here is derived from an EMBL/GenBank/DDBJ whole genome shotgun (WGS) entry which is preliminary data.</text>
</comment>
<evidence type="ECO:0000313" key="2">
    <source>
        <dbReference type="EMBL" id="NYE84914.1"/>
    </source>
</evidence>
<sequence>MSAPSSFVDIRHGDRDYRIEYRWVHGERVNAPVIVFLHEGLGSVSMWKDWPSEVCSALGMRGLVFSRYGYGKSTPRPDAERWTPEFLFEQARDALPAVLRGVGIDAKRDRPVILGHSDGASIGLIYAALYPDSLSSLIVLAPHVMVEDVAIQSIAAAREAYLNTDLPRRLARYHASPDSAFWGWNDVWLSPAFRAWSIESLLPRITCPVLAVQGVDDEYGTLDQVRIIRRRTPQTLLAILDDCRHSPHKDQPVELAKQLKGFLQAQLQHT</sequence>
<evidence type="ECO:0000259" key="1">
    <source>
        <dbReference type="Pfam" id="PF12697"/>
    </source>
</evidence>
<dbReference type="EMBL" id="JACBYR010000002">
    <property type="protein sequence ID" value="NYE84914.1"/>
    <property type="molecule type" value="Genomic_DNA"/>
</dbReference>
<dbReference type="InterPro" id="IPR000073">
    <property type="entry name" value="AB_hydrolase_1"/>
</dbReference>
<gene>
    <name evidence="2" type="ORF">FHW18_004221</name>
</gene>
<keyword evidence="3" id="KW-1185">Reference proteome</keyword>
<evidence type="ECO:0000313" key="3">
    <source>
        <dbReference type="Proteomes" id="UP000542125"/>
    </source>
</evidence>
<dbReference type="PANTHER" id="PTHR43798">
    <property type="entry name" value="MONOACYLGLYCEROL LIPASE"/>
    <property type="match status" value="1"/>
</dbReference>
<dbReference type="SUPFAM" id="SSF53474">
    <property type="entry name" value="alpha/beta-Hydrolases"/>
    <property type="match status" value="1"/>
</dbReference>
<accession>A0A7Y9LMF2</accession>